<evidence type="ECO:0000313" key="3">
    <source>
        <dbReference type="EMBL" id="CRL36370.1"/>
    </source>
</evidence>
<keyword evidence="5" id="KW-1185">Reference proteome</keyword>
<accession>A0A0M6WJL2</accession>
<evidence type="ECO:0000256" key="1">
    <source>
        <dbReference type="SAM" id="Phobius"/>
    </source>
</evidence>
<dbReference type="SUPFAM" id="SSF53448">
    <property type="entry name" value="Nucleotide-diphospho-sugar transferases"/>
    <property type="match status" value="1"/>
</dbReference>
<evidence type="ECO:0000313" key="4">
    <source>
        <dbReference type="EMBL" id="RGR68767.1"/>
    </source>
</evidence>
<dbReference type="Pfam" id="PF00535">
    <property type="entry name" value="Glycos_transf_2"/>
    <property type="match status" value="1"/>
</dbReference>
<reference evidence="5" key="2">
    <citation type="submission" date="2015-05" db="EMBL/GenBank/DDBJ databases">
        <authorList>
            <consortium name="Pathogen Informatics"/>
        </authorList>
    </citation>
    <scope>NUCLEOTIDE SEQUENCE [LARGE SCALE GENOMIC DNA]</scope>
    <source>
        <strain evidence="5">L1-83</strain>
    </source>
</reference>
<dbReference type="AlphaFoldDB" id="A0A0M6WJL2"/>
<dbReference type="Proteomes" id="UP000049828">
    <property type="component" value="Unassembled WGS sequence"/>
</dbReference>
<keyword evidence="3" id="KW-0808">Transferase</keyword>
<dbReference type="Proteomes" id="UP000285820">
    <property type="component" value="Unassembled WGS sequence"/>
</dbReference>
<dbReference type="InterPro" id="IPR029044">
    <property type="entry name" value="Nucleotide-diphossugar_trans"/>
</dbReference>
<dbReference type="EMBL" id="QRUN01000008">
    <property type="protein sequence ID" value="RGR68767.1"/>
    <property type="molecule type" value="Genomic_DNA"/>
</dbReference>
<keyword evidence="1" id="KW-1133">Transmembrane helix</keyword>
<reference evidence="3" key="1">
    <citation type="submission" date="2015-05" db="EMBL/GenBank/DDBJ databases">
        <authorList>
            <person name="Wang D.B."/>
            <person name="Wang M."/>
        </authorList>
    </citation>
    <scope>NUCLEOTIDE SEQUENCE [LARGE SCALE GENOMIC DNA]</scope>
    <source>
        <strain evidence="3">L1-83</strain>
    </source>
</reference>
<organism evidence="3 5">
    <name type="scientific">Roseburia inulinivorans</name>
    <dbReference type="NCBI Taxonomy" id="360807"/>
    <lineage>
        <taxon>Bacteria</taxon>
        <taxon>Bacillati</taxon>
        <taxon>Bacillota</taxon>
        <taxon>Clostridia</taxon>
        <taxon>Lachnospirales</taxon>
        <taxon>Lachnospiraceae</taxon>
        <taxon>Roseburia</taxon>
    </lineage>
</organism>
<feature type="domain" description="Glycosyltransferase 2-like" evidence="2">
    <location>
        <begin position="6"/>
        <end position="170"/>
    </location>
</feature>
<evidence type="ECO:0000313" key="6">
    <source>
        <dbReference type="Proteomes" id="UP000285820"/>
    </source>
</evidence>
<protein>
    <submittedName>
        <fullName evidence="3 4">Glycosyltransferase</fullName>
    </submittedName>
</protein>
<dbReference type="PANTHER" id="PTHR48090:SF8">
    <property type="entry name" value="GLYCOSYLTRANSFERASE CSBB-RELATED"/>
    <property type="match status" value="1"/>
</dbReference>
<feature type="transmembrane region" description="Helical" evidence="1">
    <location>
        <begin position="265"/>
        <end position="290"/>
    </location>
</feature>
<keyword evidence="1" id="KW-0812">Transmembrane</keyword>
<dbReference type="CDD" id="cd04187">
    <property type="entry name" value="DPM1_like_bac"/>
    <property type="match status" value="1"/>
</dbReference>
<dbReference type="Gene3D" id="3.90.550.10">
    <property type="entry name" value="Spore Coat Polysaccharide Biosynthesis Protein SpsA, Chain A"/>
    <property type="match status" value="1"/>
</dbReference>
<name>A0A0M6WJL2_9FIRM</name>
<keyword evidence="1" id="KW-0472">Membrane</keyword>
<reference evidence="4 6" key="3">
    <citation type="submission" date="2018-08" db="EMBL/GenBank/DDBJ databases">
        <title>A genome reference for cultivated species of the human gut microbiota.</title>
        <authorList>
            <person name="Zou Y."/>
            <person name="Xue W."/>
            <person name="Luo G."/>
        </authorList>
    </citation>
    <scope>NUCLEOTIDE SEQUENCE [LARGE SCALE GENOMIC DNA]</scope>
    <source>
        <strain evidence="4 6">AF24-4</strain>
    </source>
</reference>
<evidence type="ECO:0000313" key="5">
    <source>
        <dbReference type="Proteomes" id="UP000049828"/>
    </source>
</evidence>
<dbReference type="RefSeq" id="WP_021922405.1">
    <property type="nucleotide sequence ID" value="NZ_CATYLF010000038.1"/>
</dbReference>
<dbReference type="PANTHER" id="PTHR48090">
    <property type="entry name" value="UNDECAPRENYL-PHOSPHATE 4-DEOXY-4-FORMAMIDO-L-ARABINOSE TRANSFERASE-RELATED"/>
    <property type="match status" value="1"/>
</dbReference>
<dbReference type="GO" id="GO:0005886">
    <property type="term" value="C:plasma membrane"/>
    <property type="evidence" value="ECO:0007669"/>
    <property type="project" value="TreeGrafter"/>
</dbReference>
<proteinExistence type="predicted"/>
<sequence length="317" mass="36364">MGKLISIVIPCYNEEKTINIICEAIQKTMEQVDDMEYELLLVNDGSSDDTLEKMQKLAEKNTRIKYYSFSRNFGKEAAIYAGLCNAKGDYVVTMDADMQDPPELLPKMLEILETEPYDSVATRRVSRTGEPLVRSAFARIFYKLINRISDAEIVDGARDYRLMTRAMVQSVLSLSEYNRFSKGIFAWVGYRTKWIEYENVKRVDGETKWSFWKLLKYSIDGIVNFSNVPLMISSYLGIVMTFVSFLAIVFIIVRKMIFGDPVSGWPSLACIITFVGGIQLFCMGIMGQYLSKTYMEVKKRPHYVICCTNDDEAQKNK</sequence>
<dbReference type="InterPro" id="IPR050256">
    <property type="entry name" value="Glycosyltransferase_2"/>
</dbReference>
<dbReference type="EMBL" id="CVRS01000064">
    <property type="protein sequence ID" value="CRL36370.1"/>
    <property type="molecule type" value="Genomic_DNA"/>
</dbReference>
<dbReference type="OrthoDB" id="9807778at2"/>
<gene>
    <name evidence="4" type="ORF">DWY29_07775</name>
    <name evidence="3" type="ORF">RIL183_19131</name>
</gene>
<dbReference type="InterPro" id="IPR001173">
    <property type="entry name" value="Glyco_trans_2-like"/>
</dbReference>
<evidence type="ECO:0000259" key="2">
    <source>
        <dbReference type="Pfam" id="PF00535"/>
    </source>
</evidence>
<dbReference type="GO" id="GO:0016740">
    <property type="term" value="F:transferase activity"/>
    <property type="evidence" value="ECO:0007669"/>
    <property type="project" value="UniProtKB-KW"/>
</dbReference>
<feature type="transmembrane region" description="Helical" evidence="1">
    <location>
        <begin position="235"/>
        <end position="253"/>
    </location>
</feature>